<evidence type="ECO:0000256" key="1">
    <source>
        <dbReference type="SAM" id="Phobius"/>
    </source>
</evidence>
<keyword evidence="3" id="KW-1185">Reference proteome</keyword>
<organism evidence="2 3">
    <name type="scientific">Kluyvera genomosp. 2</name>
    <dbReference type="NCBI Taxonomy" id="2774054"/>
    <lineage>
        <taxon>Bacteria</taxon>
        <taxon>Pseudomonadati</taxon>
        <taxon>Pseudomonadota</taxon>
        <taxon>Gammaproteobacteria</taxon>
        <taxon>Enterobacterales</taxon>
        <taxon>Enterobacteriaceae</taxon>
        <taxon>Kluyvera</taxon>
    </lineage>
</organism>
<gene>
    <name evidence="2" type="ORF">C8256_12940</name>
</gene>
<accession>A0A2T2Y149</accession>
<keyword evidence="1" id="KW-0472">Membrane</keyword>
<dbReference type="Proteomes" id="UP000240892">
    <property type="component" value="Unassembled WGS sequence"/>
</dbReference>
<sequence>MIKISFWKGVLAWVKLSSLMFFAFSVVLLLPHLGFEDFNISKRFLSMKLFVMVAIAAYLIYVFSYGKFRLKRRGFLLAGLGHILSCLLFGFMFYPIVGFAMAVFYAIAAYKLAQTRIGCQCHHMA</sequence>
<proteinExistence type="predicted"/>
<keyword evidence="1" id="KW-1133">Transmembrane helix</keyword>
<evidence type="ECO:0000313" key="2">
    <source>
        <dbReference type="EMBL" id="PSR46254.1"/>
    </source>
</evidence>
<dbReference type="AlphaFoldDB" id="A0A2T2Y149"/>
<name>A0A2T2Y149_9ENTR</name>
<reference evidence="2 3" key="1">
    <citation type="submission" date="2018-03" db="EMBL/GenBank/DDBJ databases">
        <title>First report of an OXA-48+CTX-M-M-producing Kluyvera ascorbata clone recovered from patients admitted in a University Hospital in Madrid, Spain.</title>
        <authorList>
            <person name="Hernandez-Garcia M."/>
            <person name="Leon-Sampedro R."/>
            <person name="Perez-Viso B."/>
            <person name="Morosini M.I."/>
            <person name="Lopez-Fresnena N."/>
            <person name="Coque T.M."/>
            <person name="Bonten M."/>
            <person name="Malhotra-Kumar S."/>
            <person name="Ruiz-Garbajosa P."/>
            <person name="Canton R."/>
        </authorList>
    </citation>
    <scope>NUCLEOTIDE SEQUENCE [LARGE SCALE GENOMIC DNA]</scope>
    <source>
        <strain evidence="2 3">KA2</strain>
    </source>
</reference>
<protein>
    <submittedName>
        <fullName evidence="2">Uncharacterized protein</fullName>
    </submittedName>
</protein>
<feature type="transmembrane region" description="Helical" evidence="1">
    <location>
        <begin position="45"/>
        <end position="63"/>
    </location>
</feature>
<keyword evidence="1" id="KW-0812">Transmembrane</keyword>
<dbReference type="RefSeq" id="WP_106927381.1">
    <property type="nucleotide sequence ID" value="NZ_CABMMU010000009.1"/>
</dbReference>
<feature type="transmembrane region" description="Helical" evidence="1">
    <location>
        <begin position="75"/>
        <end position="108"/>
    </location>
</feature>
<comment type="caution">
    <text evidence="2">The sequence shown here is derived from an EMBL/GenBank/DDBJ whole genome shotgun (WGS) entry which is preliminary data.</text>
</comment>
<feature type="transmembrane region" description="Helical" evidence="1">
    <location>
        <begin position="12"/>
        <end position="33"/>
    </location>
</feature>
<dbReference type="EMBL" id="PYHO01000009">
    <property type="protein sequence ID" value="PSR46254.1"/>
    <property type="molecule type" value="Genomic_DNA"/>
</dbReference>
<evidence type="ECO:0000313" key="3">
    <source>
        <dbReference type="Proteomes" id="UP000240892"/>
    </source>
</evidence>